<dbReference type="AlphaFoldDB" id="A0A7S3PD76"/>
<name>A0A7S3PD76_9STRA</name>
<gene>
    <name evidence="2" type="ORF">ASTO00021_LOCUS7336</name>
</gene>
<feature type="coiled-coil region" evidence="1">
    <location>
        <begin position="214"/>
        <end position="290"/>
    </location>
</feature>
<evidence type="ECO:0000313" key="2">
    <source>
        <dbReference type="EMBL" id="CAE0437094.1"/>
    </source>
</evidence>
<sequence length="471" mass="55190">MDGELMITDIENEILEESEDEESVTVKIIREAKTETSSVICIEGENVVDDEDSLSPLSEYGVNDIWPAVIQRVQEWDGFKFTYTRENLELALRNYRGCYGRVSWVNAPFRFDGETDKTLLLPHEFEDKLVNDAIKDAEKNMKQQKSGVIQKTIKIFQNKFPEAKRQAALHRERLTSKLREKLRIYPEIKDGRCVAIITQLLYTEEESLQRLIEEDELQKRIKAEKKELKKWFKSHVGAKRLKETAARRILNAVENLDLVNEDYEKCKKSREAEEEKFKTAEKRKRAYEAGEAYEIHRILSLRQCQEMIETTTKTLSQTRNLFDEITAERERLITTKKKSKRWWIRDTERVLLNRISEKTTETFLEVVRTHAMELKERRPWDGVHGQDFILWKLQRQREDMDNAENDSEDSGSLVSSISSSSLSTVDEALVKEMKTKNLSTLFQQSGAALKLDQKTREALYEEVLEEFDDEI</sequence>
<accession>A0A7S3PD76</accession>
<dbReference type="EMBL" id="HBIN01009849">
    <property type="protein sequence ID" value="CAE0437094.1"/>
    <property type="molecule type" value="Transcribed_RNA"/>
</dbReference>
<evidence type="ECO:0000256" key="1">
    <source>
        <dbReference type="SAM" id="Coils"/>
    </source>
</evidence>
<keyword evidence="1" id="KW-0175">Coiled coil</keyword>
<protein>
    <submittedName>
        <fullName evidence="2">Uncharacterized protein</fullName>
    </submittedName>
</protein>
<organism evidence="2">
    <name type="scientific">Aplanochytrium stocchinoi</name>
    <dbReference type="NCBI Taxonomy" id="215587"/>
    <lineage>
        <taxon>Eukaryota</taxon>
        <taxon>Sar</taxon>
        <taxon>Stramenopiles</taxon>
        <taxon>Bigyra</taxon>
        <taxon>Labyrinthulomycetes</taxon>
        <taxon>Thraustochytrida</taxon>
        <taxon>Thraustochytriidae</taxon>
        <taxon>Aplanochytrium</taxon>
    </lineage>
</organism>
<proteinExistence type="predicted"/>
<reference evidence="2" key="1">
    <citation type="submission" date="2021-01" db="EMBL/GenBank/DDBJ databases">
        <authorList>
            <person name="Corre E."/>
            <person name="Pelletier E."/>
            <person name="Niang G."/>
            <person name="Scheremetjew M."/>
            <person name="Finn R."/>
            <person name="Kale V."/>
            <person name="Holt S."/>
            <person name="Cochrane G."/>
            <person name="Meng A."/>
            <person name="Brown T."/>
            <person name="Cohen L."/>
        </authorList>
    </citation>
    <scope>NUCLEOTIDE SEQUENCE</scope>
    <source>
        <strain evidence="2">GSBS06</strain>
    </source>
</reference>